<feature type="transmembrane region" description="Helical" evidence="6">
    <location>
        <begin position="147"/>
        <end position="166"/>
    </location>
</feature>
<evidence type="ECO:0000256" key="4">
    <source>
        <dbReference type="ARBA" id="ARBA00022989"/>
    </source>
</evidence>
<feature type="domain" description="PhoU" evidence="7">
    <location>
        <begin position="466"/>
        <end position="543"/>
    </location>
</feature>
<keyword evidence="3 6" id="KW-0812">Transmembrane</keyword>
<dbReference type="InterPro" id="IPR003841">
    <property type="entry name" value="Na/Pi_transpt"/>
</dbReference>
<evidence type="ECO:0000256" key="2">
    <source>
        <dbReference type="ARBA" id="ARBA00022475"/>
    </source>
</evidence>
<evidence type="ECO:0000313" key="8">
    <source>
        <dbReference type="EMBL" id="MBU9728135.1"/>
    </source>
</evidence>
<evidence type="ECO:0000313" key="9">
    <source>
        <dbReference type="Proteomes" id="UP001314681"/>
    </source>
</evidence>
<evidence type="ECO:0000259" key="7">
    <source>
        <dbReference type="Pfam" id="PF01895"/>
    </source>
</evidence>
<gene>
    <name evidence="8" type="ORF">KTH90_19175</name>
</gene>
<keyword evidence="2" id="KW-1003">Cell membrane</keyword>
<evidence type="ECO:0000256" key="1">
    <source>
        <dbReference type="ARBA" id="ARBA00004651"/>
    </source>
</evidence>
<feature type="transmembrane region" description="Helical" evidence="6">
    <location>
        <begin position="255"/>
        <end position="274"/>
    </location>
</feature>
<feature type="domain" description="PhoU" evidence="7">
    <location>
        <begin position="355"/>
        <end position="441"/>
    </location>
</feature>
<evidence type="ECO:0000256" key="5">
    <source>
        <dbReference type="ARBA" id="ARBA00023136"/>
    </source>
</evidence>
<name>A0ABS6KC90_9FIRM</name>
<dbReference type="Pfam" id="PF02690">
    <property type="entry name" value="Na_Pi_cotrans"/>
    <property type="match status" value="1"/>
</dbReference>
<feature type="transmembrane region" description="Helical" evidence="6">
    <location>
        <begin position="224"/>
        <end position="243"/>
    </location>
</feature>
<dbReference type="InterPro" id="IPR026022">
    <property type="entry name" value="PhoU_dom"/>
</dbReference>
<sequence length="618" mass="67003">MDIVSVITLLGGLAFFLFGMSLLGDSLKKVAGSRLEVFLGKLTSTHIRGILLGTFVTAVIQSSSATTVMVVGFVNSGVMKLSQAIGIIMGANIGTTATGWILSLTELQDGGTAAQLFSVSTIFALIALIGIILYMTAHSTKKKNVGVILLAFSILMYGMQIMSSAVEPLKDSAEFIRVLTVFSNPFIGILAGTLFTAVIQSSSASVGILQALAVTGSISYDMAVPLILGMSIGACAPVLISSIGANKNGRRAAFIYLYYNLFGSLAFMVVYYAGTRLLGLSFTSMAATAVGIAIVNTVAKLFATIVLLPFMGQLEKLVYLTFKSSPEDEEYEENLLDERFLNYPPLAIEQCNHTINKMAWAAKKNILQAIDLLSDYRPESAEKIVNRENVVDKYEDKLGTYLVKLSGKELSHSEARQSSKCLHSITDLERISDHAVNVMELAAELHEKKLTFSAAADTELSICIAAVREILDIAFGAFTSDDLDMAHRVEPLKQIIGEMAGAMKSSHIERVQAGKCTLELGFVFNDLLNNFERVADHCSNVALSVIEMNDLSFESHGYFRSLKSSQAENYAELVEEYKKKYYIRLPFQEEIPGPEKAVNGSAGFDSDYEKTALHAPGA</sequence>
<comment type="subcellular location">
    <subcellularLocation>
        <location evidence="1">Cell membrane</location>
        <topology evidence="1">Multi-pass membrane protein</topology>
    </subcellularLocation>
</comment>
<keyword evidence="5 6" id="KW-0472">Membrane</keyword>
<proteinExistence type="predicted"/>
<dbReference type="RefSeq" id="WP_158353278.1">
    <property type="nucleotide sequence ID" value="NZ_JAHQCX010000016.1"/>
</dbReference>
<comment type="caution">
    <text evidence="8">The sequence shown here is derived from an EMBL/GenBank/DDBJ whole genome shotgun (WGS) entry which is preliminary data.</text>
</comment>
<feature type="transmembrane region" description="Helical" evidence="6">
    <location>
        <begin position="186"/>
        <end position="212"/>
    </location>
</feature>
<dbReference type="EMBL" id="JAHQCX010000016">
    <property type="protein sequence ID" value="MBU9728135.1"/>
    <property type="molecule type" value="Genomic_DNA"/>
</dbReference>
<dbReference type="Pfam" id="PF01895">
    <property type="entry name" value="PhoU"/>
    <property type="match status" value="2"/>
</dbReference>
<dbReference type="NCBIfam" id="NF037997">
    <property type="entry name" value="Na_Pi_symport"/>
    <property type="match status" value="1"/>
</dbReference>
<dbReference type="Proteomes" id="UP001314681">
    <property type="component" value="Unassembled WGS sequence"/>
</dbReference>
<reference evidence="8 9" key="1">
    <citation type="submission" date="2021-06" db="EMBL/GenBank/DDBJ databases">
        <title>Description of novel taxa of the family Lachnospiraceae.</title>
        <authorList>
            <person name="Chaplin A.V."/>
            <person name="Sokolova S.R."/>
            <person name="Pikina A.P."/>
            <person name="Korzhanova M."/>
            <person name="Belova V."/>
            <person name="Korostin D."/>
            <person name="Efimov B.A."/>
        </authorList>
    </citation>
    <scope>NUCLEOTIDE SEQUENCE [LARGE SCALE GENOMIC DNA]</scope>
    <source>
        <strain evidence="8 9">ASD4241</strain>
    </source>
</reference>
<dbReference type="PANTHER" id="PTHR10010:SF46">
    <property type="entry name" value="SODIUM-DEPENDENT PHOSPHATE TRANSPORT PROTEIN 2B"/>
    <property type="match status" value="1"/>
</dbReference>
<protein>
    <submittedName>
        <fullName evidence="8">Na/Pi cotransporter family protein</fullName>
    </submittedName>
</protein>
<evidence type="ECO:0000256" key="6">
    <source>
        <dbReference type="SAM" id="Phobius"/>
    </source>
</evidence>
<dbReference type="PANTHER" id="PTHR10010">
    <property type="entry name" value="SOLUTE CARRIER FAMILY 34 SODIUM PHOSPHATE , MEMBER 2-RELATED"/>
    <property type="match status" value="1"/>
</dbReference>
<evidence type="ECO:0000256" key="3">
    <source>
        <dbReference type="ARBA" id="ARBA00022692"/>
    </source>
</evidence>
<feature type="transmembrane region" description="Helical" evidence="6">
    <location>
        <begin position="81"/>
        <end position="102"/>
    </location>
</feature>
<feature type="transmembrane region" description="Helical" evidence="6">
    <location>
        <begin position="114"/>
        <end position="135"/>
    </location>
</feature>
<dbReference type="SUPFAM" id="SSF109755">
    <property type="entry name" value="PhoU-like"/>
    <property type="match status" value="1"/>
</dbReference>
<feature type="transmembrane region" description="Helical" evidence="6">
    <location>
        <begin position="286"/>
        <end position="311"/>
    </location>
</feature>
<dbReference type="Gene3D" id="1.20.58.220">
    <property type="entry name" value="Phosphate transport system protein phou homolog 2, domain 2"/>
    <property type="match status" value="1"/>
</dbReference>
<keyword evidence="4 6" id="KW-1133">Transmembrane helix</keyword>
<feature type="transmembrane region" description="Helical" evidence="6">
    <location>
        <begin position="50"/>
        <end position="74"/>
    </location>
</feature>
<dbReference type="InterPro" id="IPR038078">
    <property type="entry name" value="PhoU-like_sf"/>
</dbReference>
<accession>A0ABS6KC90</accession>
<keyword evidence="9" id="KW-1185">Reference proteome</keyword>
<organism evidence="8 9">
    <name type="scientific">Diplocloster modestus</name>
    <dbReference type="NCBI Taxonomy" id="2850322"/>
    <lineage>
        <taxon>Bacteria</taxon>
        <taxon>Bacillati</taxon>
        <taxon>Bacillota</taxon>
        <taxon>Clostridia</taxon>
        <taxon>Lachnospirales</taxon>
        <taxon>Lachnospiraceae</taxon>
        <taxon>Diplocloster</taxon>
    </lineage>
</organism>